<reference evidence="1 2" key="1">
    <citation type="journal article" date="2009" name="Stand. Genomic Sci.">
        <title>Complete genome sequence of Desulfotomaculum acetoxidans type strain (5575).</title>
        <authorList>
            <person name="Spring S."/>
            <person name="Lapidus A."/>
            <person name="Schroder M."/>
            <person name="Gleim D."/>
            <person name="Sims D."/>
            <person name="Meincke L."/>
            <person name="Glavina Del Rio T."/>
            <person name="Tice H."/>
            <person name="Copeland A."/>
            <person name="Cheng J.F."/>
            <person name="Lucas S."/>
            <person name="Chen F."/>
            <person name="Nolan M."/>
            <person name="Bruce D."/>
            <person name="Goodwin L."/>
            <person name="Pitluck S."/>
            <person name="Ivanova N."/>
            <person name="Mavromatis K."/>
            <person name="Mikhailova N."/>
            <person name="Pati A."/>
            <person name="Chen A."/>
            <person name="Palaniappan K."/>
            <person name="Land M."/>
            <person name="Hauser L."/>
            <person name="Chang Y.J."/>
            <person name="Jeffries C.D."/>
            <person name="Chain P."/>
            <person name="Saunders E."/>
            <person name="Brettin T."/>
            <person name="Detter J.C."/>
            <person name="Goker M."/>
            <person name="Bristow J."/>
            <person name="Eisen J.A."/>
            <person name="Markowitz V."/>
            <person name="Hugenholtz P."/>
            <person name="Kyrpides N.C."/>
            <person name="Klenk H.P."/>
            <person name="Han C."/>
        </authorList>
    </citation>
    <scope>NUCLEOTIDE SEQUENCE [LARGE SCALE GENOMIC DNA]</scope>
    <source>
        <strain evidence="2">ATCC 49208 / DSM 771 / VKM B-1644</strain>
    </source>
</reference>
<organism evidence="1 2">
    <name type="scientific">Desulfofarcimen acetoxidans (strain ATCC 49208 / DSM 771 / KCTC 5769 / VKM B-1644 / 5575)</name>
    <name type="common">Desulfotomaculum acetoxidans</name>
    <dbReference type="NCBI Taxonomy" id="485916"/>
    <lineage>
        <taxon>Bacteria</taxon>
        <taxon>Bacillati</taxon>
        <taxon>Bacillota</taxon>
        <taxon>Clostridia</taxon>
        <taxon>Eubacteriales</taxon>
        <taxon>Peptococcaceae</taxon>
        <taxon>Desulfofarcimen</taxon>
    </lineage>
</organism>
<evidence type="ECO:0008006" key="3">
    <source>
        <dbReference type="Google" id="ProtNLM"/>
    </source>
</evidence>
<dbReference type="OrthoDB" id="274805at2"/>
<dbReference type="Proteomes" id="UP000002217">
    <property type="component" value="Chromosome"/>
</dbReference>
<dbReference type="Gene3D" id="3.90.175.10">
    <property type="entry name" value="Diphtheria Toxin, domain 1"/>
    <property type="match status" value="1"/>
</dbReference>
<name>C8VVA8_DESAS</name>
<dbReference type="STRING" id="485916.Dtox_0013"/>
<protein>
    <recommendedName>
        <fullName evidence="3">PARP catalytic domain-containing protein</fullName>
    </recommendedName>
</protein>
<accession>C8VVA8</accession>
<dbReference type="AlphaFoldDB" id="C8VVA8"/>
<dbReference type="RefSeq" id="WP_012813429.1">
    <property type="nucleotide sequence ID" value="NC_013216.1"/>
</dbReference>
<gene>
    <name evidence="1" type="ordered locus">Dtox_0013</name>
</gene>
<dbReference type="SUPFAM" id="SSF56399">
    <property type="entry name" value="ADP-ribosylation"/>
    <property type="match status" value="1"/>
</dbReference>
<keyword evidence="2" id="KW-1185">Reference proteome</keyword>
<evidence type="ECO:0000313" key="1">
    <source>
        <dbReference type="EMBL" id="ACV60977.1"/>
    </source>
</evidence>
<sequence length="171" mass="20286">MAETFIGFHGTTAENAKEIIKTRYFKYSMDDEEWLGEGVYFFEKDIKQAYYYCVKAKKYTNWTILKSKIVCNVFWDLTLTDHVEEFQKIAKLFKDRYHKRKDGRPRKLMNAVVFNAMYKLKPFDIIRAPFPVPKGYVVQRTNIVPIHIQLCVRNSECICKDSIEEVSYNGH</sequence>
<evidence type="ECO:0000313" key="2">
    <source>
        <dbReference type="Proteomes" id="UP000002217"/>
    </source>
</evidence>
<proteinExistence type="predicted"/>
<dbReference type="eggNOG" id="ENOG503347T">
    <property type="taxonomic scope" value="Bacteria"/>
</dbReference>
<dbReference type="EMBL" id="CP001720">
    <property type="protein sequence ID" value="ACV60977.1"/>
    <property type="molecule type" value="Genomic_DNA"/>
</dbReference>
<dbReference type="HOGENOM" id="CLU_1324811_0_0_9"/>
<dbReference type="KEGG" id="dae:Dtox_0013"/>